<dbReference type="Proteomes" id="UP000251889">
    <property type="component" value="Unassembled WGS sequence"/>
</dbReference>
<comment type="caution">
    <text evidence="4">The sequence shown here is derived from an EMBL/GenBank/DDBJ whole genome shotgun (WGS) entry which is preliminary data.</text>
</comment>
<accession>A0A364Y7C4</accession>
<name>A0A364Y7C4_9BACT</name>
<proteinExistence type="predicted"/>
<organism evidence="4 5">
    <name type="scientific">Pseudochryseolinea flava</name>
    <dbReference type="NCBI Taxonomy" id="2059302"/>
    <lineage>
        <taxon>Bacteria</taxon>
        <taxon>Pseudomonadati</taxon>
        <taxon>Bacteroidota</taxon>
        <taxon>Cytophagia</taxon>
        <taxon>Cytophagales</taxon>
        <taxon>Fulvivirgaceae</taxon>
        <taxon>Pseudochryseolinea</taxon>
    </lineage>
</organism>
<dbReference type="InterPro" id="IPR001789">
    <property type="entry name" value="Sig_transdc_resp-reg_receiver"/>
</dbReference>
<dbReference type="PANTHER" id="PTHR44591">
    <property type="entry name" value="STRESS RESPONSE REGULATOR PROTEIN 1"/>
    <property type="match status" value="1"/>
</dbReference>
<evidence type="ECO:0000256" key="1">
    <source>
        <dbReference type="ARBA" id="ARBA00022553"/>
    </source>
</evidence>
<dbReference type="Pfam" id="PF00072">
    <property type="entry name" value="Response_reg"/>
    <property type="match status" value="1"/>
</dbReference>
<evidence type="ECO:0000256" key="2">
    <source>
        <dbReference type="PROSITE-ProRule" id="PRU00169"/>
    </source>
</evidence>
<dbReference type="PROSITE" id="PS50110">
    <property type="entry name" value="RESPONSE_REGULATORY"/>
    <property type="match status" value="1"/>
</dbReference>
<dbReference type="SUPFAM" id="SSF52172">
    <property type="entry name" value="CheY-like"/>
    <property type="match status" value="1"/>
</dbReference>
<evidence type="ECO:0000313" key="4">
    <source>
        <dbReference type="EMBL" id="RAW02877.1"/>
    </source>
</evidence>
<dbReference type="EMBL" id="QMFY01000001">
    <property type="protein sequence ID" value="RAW02877.1"/>
    <property type="molecule type" value="Genomic_DNA"/>
</dbReference>
<dbReference type="SMART" id="SM00448">
    <property type="entry name" value="REC"/>
    <property type="match status" value="1"/>
</dbReference>
<dbReference type="Gene3D" id="3.40.50.2300">
    <property type="match status" value="1"/>
</dbReference>
<evidence type="ECO:0000259" key="3">
    <source>
        <dbReference type="PROSITE" id="PS50110"/>
    </source>
</evidence>
<dbReference type="GO" id="GO:0000160">
    <property type="term" value="P:phosphorelay signal transduction system"/>
    <property type="evidence" value="ECO:0007669"/>
    <property type="project" value="InterPro"/>
</dbReference>
<reference evidence="4 5" key="1">
    <citation type="submission" date="2018-06" db="EMBL/GenBank/DDBJ databases">
        <title>Chryseolinea flavus sp. nov., a member of the phylum Bacteroidetes isolated from soil.</title>
        <authorList>
            <person name="Li Y."/>
            <person name="Wang J."/>
        </authorList>
    </citation>
    <scope>NUCLEOTIDE SEQUENCE [LARGE SCALE GENOMIC DNA]</scope>
    <source>
        <strain evidence="4 5">SDU1-6</strain>
    </source>
</reference>
<feature type="modified residue" description="4-aspartylphosphate" evidence="2">
    <location>
        <position position="58"/>
    </location>
</feature>
<keyword evidence="1 2" id="KW-0597">Phosphoprotein</keyword>
<sequence>MKEMKKRILVVEDFASIRKFVCETLGRRGYATIGASNMKEALSLLELASDQIHLVLTDYNMPDGTGLDLLTLIKENDAIKNIPVIILTADTNPDRIRMAKAAGLAAWVKKPYRAETLFTEIEQAIKGGCPHIV</sequence>
<keyword evidence="5" id="KW-1185">Reference proteome</keyword>
<gene>
    <name evidence="4" type="ORF">DQQ10_01850</name>
</gene>
<dbReference type="OrthoDB" id="9789181at2"/>
<dbReference type="InterPro" id="IPR050595">
    <property type="entry name" value="Bact_response_regulator"/>
</dbReference>
<evidence type="ECO:0000313" key="5">
    <source>
        <dbReference type="Proteomes" id="UP000251889"/>
    </source>
</evidence>
<dbReference type="InterPro" id="IPR011006">
    <property type="entry name" value="CheY-like_superfamily"/>
</dbReference>
<protein>
    <submittedName>
        <fullName evidence="4">Response regulator</fullName>
    </submittedName>
</protein>
<dbReference type="AlphaFoldDB" id="A0A364Y7C4"/>
<feature type="domain" description="Response regulatory" evidence="3">
    <location>
        <begin position="7"/>
        <end position="125"/>
    </location>
</feature>
<dbReference type="PANTHER" id="PTHR44591:SF3">
    <property type="entry name" value="RESPONSE REGULATORY DOMAIN-CONTAINING PROTEIN"/>
    <property type="match status" value="1"/>
</dbReference>